<name>A0A9W6NUU0_9PSEU</name>
<accession>A0A9W6NUU0</accession>
<dbReference type="GO" id="GO:0019380">
    <property type="term" value="P:3-phenylpropionate catabolic process"/>
    <property type="evidence" value="ECO:0007669"/>
    <property type="project" value="TreeGrafter"/>
</dbReference>
<dbReference type="EMBL" id="BSFQ01000003">
    <property type="protein sequence ID" value="GLL09821.1"/>
    <property type="molecule type" value="Genomic_DNA"/>
</dbReference>
<keyword evidence="2" id="KW-0560">Oxidoreductase</keyword>
<reference evidence="3" key="2">
    <citation type="submission" date="2023-01" db="EMBL/GenBank/DDBJ databases">
        <authorList>
            <person name="Sun Q."/>
            <person name="Evtushenko L."/>
        </authorList>
    </citation>
    <scope>NUCLEOTIDE SEQUENCE</scope>
    <source>
        <strain evidence="3">VKM Ac-1069</strain>
    </source>
</reference>
<evidence type="ECO:0000313" key="3">
    <source>
        <dbReference type="EMBL" id="GLL09821.1"/>
    </source>
</evidence>
<evidence type="ECO:0000256" key="2">
    <source>
        <dbReference type="ARBA" id="ARBA00023002"/>
    </source>
</evidence>
<dbReference type="RefSeq" id="WP_051737170.1">
    <property type="nucleotide sequence ID" value="NZ_BAAAUZ010000011.1"/>
</dbReference>
<dbReference type="GO" id="GO:0051213">
    <property type="term" value="F:dioxygenase activity"/>
    <property type="evidence" value="ECO:0007669"/>
    <property type="project" value="UniProtKB-KW"/>
</dbReference>
<evidence type="ECO:0000313" key="4">
    <source>
        <dbReference type="Proteomes" id="UP001143463"/>
    </source>
</evidence>
<dbReference type="InterPro" id="IPR000391">
    <property type="entry name" value="Rng_hydr_dOase-bsu"/>
</dbReference>
<dbReference type="AlphaFoldDB" id="A0A9W6NUU0"/>
<organism evidence="3 4">
    <name type="scientific">Pseudonocardia halophobica</name>
    <dbReference type="NCBI Taxonomy" id="29401"/>
    <lineage>
        <taxon>Bacteria</taxon>
        <taxon>Bacillati</taxon>
        <taxon>Actinomycetota</taxon>
        <taxon>Actinomycetes</taxon>
        <taxon>Pseudonocardiales</taxon>
        <taxon>Pseudonocardiaceae</taxon>
        <taxon>Pseudonocardia</taxon>
    </lineage>
</organism>
<comment type="similarity">
    <text evidence="1">Belongs to the bacterial ring-hydroxylating dioxygenase beta subunit family.</text>
</comment>
<dbReference type="InterPro" id="IPR032710">
    <property type="entry name" value="NTF2-like_dom_sf"/>
</dbReference>
<keyword evidence="4" id="KW-1185">Reference proteome</keyword>
<dbReference type="PANTHER" id="PTHR41534">
    <property type="entry name" value="BLR3401 PROTEIN"/>
    <property type="match status" value="1"/>
</dbReference>
<dbReference type="Gene3D" id="3.10.450.50">
    <property type="match status" value="1"/>
</dbReference>
<reference evidence="3" key="1">
    <citation type="journal article" date="2014" name="Int. J. Syst. Evol. Microbiol.">
        <title>Complete genome sequence of Corynebacterium casei LMG S-19264T (=DSM 44701T), isolated from a smear-ripened cheese.</title>
        <authorList>
            <consortium name="US DOE Joint Genome Institute (JGI-PGF)"/>
            <person name="Walter F."/>
            <person name="Albersmeier A."/>
            <person name="Kalinowski J."/>
            <person name="Ruckert C."/>
        </authorList>
    </citation>
    <scope>NUCLEOTIDE SEQUENCE</scope>
    <source>
        <strain evidence="3">VKM Ac-1069</strain>
    </source>
</reference>
<dbReference type="Pfam" id="PF00866">
    <property type="entry name" value="Ring_hydroxyl_B"/>
    <property type="match status" value="1"/>
</dbReference>
<dbReference type="SUPFAM" id="SSF54427">
    <property type="entry name" value="NTF2-like"/>
    <property type="match status" value="1"/>
</dbReference>
<gene>
    <name evidence="3" type="ORF">GCM10017577_09610</name>
</gene>
<comment type="caution">
    <text evidence="3">The sequence shown here is derived from an EMBL/GenBank/DDBJ whole genome shotgun (WGS) entry which is preliminary data.</text>
</comment>
<keyword evidence="3" id="KW-0223">Dioxygenase</keyword>
<proteinExistence type="inferred from homology"/>
<dbReference type="Proteomes" id="UP001143463">
    <property type="component" value="Unassembled WGS sequence"/>
</dbReference>
<protein>
    <submittedName>
        <fullName evidence="3">Ring-hydroxylating dioxygenase subunit beta</fullName>
    </submittedName>
</protein>
<evidence type="ECO:0000256" key="1">
    <source>
        <dbReference type="ARBA" id="ARBA00009570"/>
    </source>
</evidence>
<dbReference type="PANTHER" id="PTHR41534:SF2">
    <property type="entry name" value="3-PHENYLPROPIONATE_CINNAMIC ACID DIOXYGENASE SUBUNIT BETA"/>
    <property type="match status" value="1"/>
</dbReference>
<sequence length="172" mass="19739">MTAAATAIPTDAEPTQLDVRDVEQFLYREARFADEHRYDDWEALWTQDGLYWVPANDDDADRMAKMSIIHDNRSRIATRIRQFQTGRRHSQVPHSRLRRVVSNVEILGNAENGDLEVGANFVLVESRERSNELWAGRYTYRLRVVDGAIAMSYKKVALVDNARAIATLSFLI</sequence>